<protein>
    <submittedName>
        <fullName evidence="3">DUF410-domain-containing protein</fullName>
    </submittedName>
</protein>
<dbReference type="Gene3D" id="1.25.40.10">
    <property type="entry name" value="Tetratricopeptide repeat domain"/>
    <property type="match status" value="1"/>
</dbReference>
<feature type="region of interest" description="Disordered" evidence="2">
    <location>
        <begin position="311"/>
        <end position="334"/>
    </location>
</feature>
<dbReference type="EMBL" id="MU007039">
    <property type="protein sequence ID" value="KAF2430414.1"/>
    <property type="molecule type" value="Genomic_DNA"/>
</dbReference>
<gene>
    <name evidence="3" type="ORF">EJ08DRAFT_589254</name>
</gene>
<dbReference type="InterPro" id="IPR011990">
    <property type="entry name" value="TPR-like_helical_dom_sf"/>
</dbReference>
<dbReference type="Proteomes" id="UP000800235">
    <property type="component" value="Unassembled WGS sequence"/>
</dbReference>
<dbReference type="AlphaFoldDB" id="A0A9P4TXJ9"/>
<dbReference type="GO" id="GO:0045048">
    <property type="term" value="P:protein insertion into ER membrane"/>
    <property type="evidence" value="ECO:0007669"/>
    <property type="project" value="InterPro"/>
</dbReference>
<accession>A0A9P4TXJ9</accession>
<organism evidence="3 4">
    <name type="scientific">Tothia fuscella</name>
    <dbReference type="NCBI Taxonomy" id="1048955"/>
    <lineage>
        <taxon>Eukaryota</taxon>
        <taxon>Fungi</taxon>
        <taxon>Dikarya</taxon>
        <taxon>Ascomycota</taxon>
        <taxon>Pezizomycotina</taxon>
        <taxon>Dothideomycetes</taxon>
        <taxon>Pleosporomycetidae</taxon>
        <taxon>Venturiales</taxon>
        <taxon>Cylindrosympodiaceae</taxon>
        <taxon>Tothia</taxon>
    </lineage>
</organism>
<evidence type="ECO:0000313" key="3">
    <source>
        <dbReference type="EMBL" id="KAF2430414.1"/>
    </source>
</evidence>
<name>A0A9P4TXJ9_9PEZI</name>
<reference evidence="3" key="1">
    <citation type="journal article" date="2020" name="Stud. Mycol.">
        <title>101 Dothideomycetes genomes: a test case for predicting lifestyles and emergence of pathogens.</title>
        <authorList>
            <person name="Haridas S."/>
            <person name="Albert R."/>
            <person name="Binder M."/>
            <person name="Bloem J."/>
            <person name="Labutti K."/>
            <person name="Salamov A."/>
            <person name="Andreopoulos B."/>
            <person name="Baker S."/>
            <person name="Barry K."/>
            <person name="Bills G."/>
            <person name="Bluhm B."/>
            <person name="Cannon C."/>
            <person name="Castanera R."/>
            <person name="Culley D."/>
            <person name="Daum C."/>
            <person name="Ezra D."/>
            <person name="Gonzalez J."/>
            <person name="Henrissat B."/>
            <person name="Kuo A."/>
            <person name="Liang C."/>
            <person name="Lipzen A."/>
            <person name="Lutzoni F."/>
            <person name="Magnuson J."/>
            <person name="Mondo S."/>
            <person name="Nolan M."/>
            <person name="Ohm R."/>
            <person name="Pangilinan J."/>
            <person name="Park H.-J."/>
            <person name="Ramirez L."/>
            <person name="Alfaro M."/>
            <person name="Sun H."/>
            <person name="Tritt A."/>
            <person name="Yoshinaga Y."/>
            <person name="Zwiers L.-H."/>
            <person name="Turgeon B."/>
            <person name="Goodwin S."/>
            <person name="Spatafora J."/>
            <person name="Crous P."/>
            <person name="Grigoriev I."/>
        </authorList>
    </citation>
    <scope>NUCLEOTIDE SEQUENCE</scope>
    <source>
        <strain evidence="3">CBS 130266</strain>
    </source>
</reference>
<keyword evidence="4" id="KW-1185">Reference proteome</keyword>
<comment type="caution">
    <text evidence="3">The sequence shown here is derived from an EMBL/GenBank/DDBJ whole genome shotgun (WGS) entry which is preliminary data.</text>
</comment>
<evidence type="ECO:0000313" key="4">
    <source>
        <dbReference type="Proteomes" id="UP000800235"/>
    </source>
</evidence>
<dbReference type="PANTHER" id="PTHR12875">
    <property type="entry name" value="GOLGI TO ER TRAFFIC PROTEIN 4 HOMOLOG"/>
    <property type="match status" value="1"/>
</dbReference>
<evidence type="ECO:0000256" key="2">
    <source>
        <dbReference type="SAM" id="MobiDB-lite"/>
    </source>
</evidence>
<dbReference type="OrthoDB" id="10252405at2759"/>
<proteinExistence type="inferred from homology"/>
<dbReference type="GO" id="GO:0072380">
    <property type="term" value="C:TRC complex"/>
    <property type="evidence" value="ECO:0007669"/>
    <property type="project" value="TreeGrafter"/>
</dbReference>
<evidence type="ECO:0000256" key="1">
    <source>
        <dbReference type="ARBA" id="ARBA00005351"/>
    </source>
</evidence>
<comment type="similarity">
    <text evidence="1">Belongs to the GET4 family.</text>
</comment>
<dbReference type="Pfam" id="PF04190">
    <property type="entry name" value="GET4"/>
    <property type="match status" value="1"/>
</dbReference>
<sequence length="334" mass="36635">MSKIEKTIARQQEKIEEGQFYEAHQQLRVIASRYVKQSNWSAATDILSSGAQLLLKAGQGGSGGDLGLYLIDVYTKSSRKPDAASKARVISLMRGFPAGEPTRKRFINEAVAWTSRLGEFPAGDPEIHHVAGVLYADGVEDSLHQDTEDEPYDAEKHLILGTKDSPETLSKLLYTWYTEDEPSTAPFYASRAVLPYLLIGNLRAANKSHLLFTSQLQSIPHLATQTVESKTSDLRIYPSLPLLNFLGLLLLAVQRGSPELFRMLKSQYKTQLAEVPAWSEPLDQVGEMYFGIKIPSQGNPLMDMMSGMLMGGGGQPKKKPRTVGAAAPTAPGVD</sequence>
<dbReference type="InterPro" id="IPR007317">
    <property type="entry name" value="GET4"/>
</dbReference>
<dbReference type="PANTHER" id="PTHR12875:SF0">
    <property type="entry name" value="GOLGI TO ER TRAFFIC PROTEIN 4 HOMOLOG"/>
    <property type="match status" value="1"/>
</dbReference>